<reference evidence="1 2" key="1">
    <citation type="submission" date="2015-04" db="EMBL/GenBank/DDBJ databases">
        <authorList>
            <person name="Syromyatnikov M.Y."/>
            <person name="Popov V.N."/>
        </authorList>
    </citation>
    <scope>NUCLEOTIDE SEQUENCE [LARGE SCALE GENOMIC DNA]</scope>
    <source>
        <strain evidence="1">WF-38-12</strain>
    </source>
</reference>
<gene>
    <name evidence="1" type="ORF">PISL3812_07719</name>
</gene>
<dbReference type="Proteomes" id="UP000054383">
    <property type="component" value="Unassembled WGS sequence"/>
</dbReference>
<evidence type="ECO:0000313" key="2">
    <source>
        <dbReference type="Proteomes" id="UP000054383"/>
    </source>
</evidence>
<dbReference type="AlphaFoldDB" id="A0A0U1M538"/>
<sequence>MGSLAGLAMPKPSKGIVAVDEGSNPVLSNHNNIPWSLMLDSDSTTVARIFLDKLNTELAAIWTAMSQFCTLLNGAAENQEAKVIEETFLHSMGSIMYPLLHQSFQKGSLDETVRLDLLAFSSPTFLH</sequence>
<accession>A0A0U1M538</accession>
<dbReference type="STRING" id="28573.A0A0U1M538"/>
<name>A0A0U1M538_TALIS</name>
<protein>
    <submittedName>
        <fullName evidence="1">Uncharacterized protein</fullName>
    </submittedName>
</protein>
<dbReference type="OrthoDB" id="4158087at2759"/>
<evidence type="ECO:0000313" key="1">
    <source>
        <dbReference type="EMBL" id="CRG90674.1"/>
    </source>
</evidence>
<dbReference type="EMBL" id="CVMT01000008">
    <property type="protein sequence ID" value="CRG90674.1"/>
    <property type="molecule type" value="Genomic_DNA"/>
</dbReference>
<proteinExistence type="predicted"/>
<organism evidence="1 2">
    <name type="scientific">Talaromyces islandicus</name>
    <name type="common">Penicillium islandicum</name>
    <dbReference type="NCBI Taxonomy" id="28573"/>
    <lineage>
        <taxon>Eukaryota</taxon>
        <taxon>Fungi</taxon>
        <taxon>Dikarya</taxon>
        <taxon>Ascomycota</taxon>
        <taxon>Pezizomycotina</taxon>
        <taxon>Eurotiomycetes</taxon>
        <taxon>Eurotiomycetidae</taxon>
        <taxon>Eurotiales</taxon>
        <taxon>Trichocomaceae</taxon>
        <taxon>Talaromyces</taxon>
        <taxon>Talaromyces sect. Islandici</taxon>
    </lineage>
</organism>
<keyword evidence="2" id="KW-1185">Reference proteome</keyword>